<evidence type="ECO:0000313" key="2">
    <source>
        <dbReference type="Proteomes" id="UP000449969"/>
    </source>
</evidence>
<reference evidence="1 2" key="1">
    <citation type="submission" date="2019-12" db="EMBL/GenBank/DDBJ databases">
        <title>Draft genome sequences Bradyrhizobium cajani AMBPC1010, Bradyrhizobium pachyrhizi AMBPC1040 and Bradyrhizobium yuanmingense ALSPC3051, three plant growth promoting strains isolated from nodules of Cajanus cajan L. in Dominican Republic.</title>
        <authorList>
            <person name="Flores-Felix J.D."/>
            <person name="Araujo J."/>
            <person name="Diaz-Alcantara C."/>
            <person name="Gonzalez-Andres F."/>
            <person name="Velazquez E."/>
        </authorList>
    </citation>
    <scope>NUCLEOTIDE SEQUENCE [LARGE SCALE GENOMIC DNA]</scope>
    <source>
        <strain evidence="1 2">1010</strain>
    </source>
</reference>
<sequence>MSWRRLGAVFAPSGEQWWARSHAALPTPVHVTDDTFRFFYSARDADKRSHIGWVDVAVSDNPRVLGVAERPVISPGEDGTFDDSGASIGCIIRDEDEYHLYYMGWNLGVRSPWRNAIGLARSTSLDGSFERFSPGPVLDRTPVDPYTLTYPCVLKIGPGQWRMWYGSNLAAGLDEETLRHAIKVAHSSDGVRWERDGSIAVGLTAHQEHVIVRPTIVRIGEIYLMSFATRGLRYALGAAWSRDAKHWERIDEIMQFDRTEPGWDLDMICYPALFWHRERLWLAYNGNGYGATGFGLAVWDGDHPLKSLAG</sequence>
<dbReference type="RefSeq" id="WP_157326844.1">
    <property type="nucleotide sequence ID" value="NZ_JANADL010000020.1"/>
</dbReference>
<dbReference type="OrthoDB" id="7064503at2"/>
<dbReference type="SUPFAM" id="SSF75005">
    <property type="entry name" value="Arabinanase/levansucrase/invertase"/>
    <property type="match status" value="2"/>
</dbReference>
<comment type="caution">
    <text evidence="1">The sequence shown here is derived from an EMBL/GenBank/DDBJ whole genome shotgun (WGS) entry which is preliminary data.</text>
</comment>
<dbReference type="PANTHER" id="PTHR35279:SF1">
    <property type="entry name" value="ARABINANASE_LEVANSUCRASE_INVERTASE"/>
    <property type="match status" value="1"/>
</dbReference>
<dbReference type="Gene3D" id="2.115.10.20">
    <property type="entry name" value="Glycosyl hydrolase domain, family 43"/>
    <property type="match status" value="3"/>
</dbReference>
<accession>A0A844T1W8</accession>
<dbReference type="EMBL" id="WQNE01000001">
    <property type="protein sequence ID" value="MVT71595.1"/>
    <property type="molecule type" value="Genomic_DNA"/>
</dbReference>
<gene>
    <name evidence="1" type="ORF">GPL20_00430</name>
</gene>
<name>A0A844T1W8_9BRAD</name>
<dbReference type="Proteomes" id="UP000449969">
    <property type="component" value="Unassembled WGS sequence"/>
</dbReference>
<evidence type="ECO:0000313" key="1">
    <source>
        <dbReference type="EMBL" id="MVT71595.1"/>
    </source>
</evidence>
<evidence type="ECO:0008006" key="3">
    <source>
        <dbReference type="Google" id="ProtNLM"/>
    </source>
</evidence>
<dbReference type="InterPro" id="IPR023296">
    <property type="entry name" value="Glyco_hydro_beta-prop_sf"/>
</dbReference>
<dbReference type="AlphaFoldDB" id="A0A844T1W8"/>
<protein>
    <recommendedName>
        <fullName evidence="3">Glycosyl hydrolase family 32 N-terminal domain-containing protein</fullName>
    </recommendedName>
</protein>
<keyword evidence="2" id="KW-1185">Reference proteome</keyword>
<dbReference type="PANTHER" id="PTHR35279">
    <property type="match status" value="1"/>
</dbReference>
<organism evidence="1 2">
    <name type="scientific">Bradyrhizobium cajani</name>
    <dbReference type="NCBI Taxonomy" id="1928661"/>
    <lineage>
        <taxon>Bacteria</taxon>
        <taxon>Pseudomonadati</taxon>
        <taxon>Pseudomonadota</taxon>
        <taxon>Alphaproteobacteria</taxon>
        <taxon>Hyphomicrobiales</taxon>
        <taxon>Nitrobacteraceae</taxon>
        <taxon>Bradyrhizobium</taxon>
    </lineage>
</organism>
<proteinExistence type="predicted"/>